<dbReference type="InterPro" id="IPR000169">
    <property type="entry name" value="Pept_cys_AS"/>
</dbReference>
<feature type="domain" description="Cathepsin propeptide inhibitor" evidence="9">
    <location>
        <begin position="13"/>
        <end position="70"/>
    </location>
</feature>
<keyword evidence="11" id="KW-1185">Reference proteome</keyword>
<evidence type="ECO:0000256" key="5">
    <source>
        <dbReference type="ARBA" id="ARBA00023145"/>
    </source>
</evidence>
<keyword evidence="4" id="KW-0378">Hydrolase</keyword>
<dbReference type="PROSITE" id="PS00639">
    <property type="entry name" value="THIOL_PROTEASE_HIS"/>
    <property type="match status" value="1"/>
</dbReference>
<protein>
    <recommendedName>
        <fullName evidence="12">Cysteine protease family C01A</fullName>
    </recommendedName>
</protein>
<dbReference type="EMBL" id="JAKCXM010000076">
    <property type="protein sequence ID" value="KAJ0403734.1"/>
    <property type="molecule type" value="Genomic_DNA"/>
</dbReference>
<evidence type="ECO:0000256" key="1">
    <source>
        <dbReference type="ARBA" id="ARBA00008455"/>
    </source>
</evidence>
<feature type="domain" description="Peptidase C1A papain C-terminal" evidence="8">
    <location>
        <begin position="107"/>
        <end position="319"/>
    </location>
</feature>
<dbReference type="InterPro" id="IPR013128">
    <property type="entry name" value="Peptidase_C1A"/>
</dbReference>
<evidence type="ECO:0000256" key="7">
    <source>
        <dbReference type="SAM" id="Coils"/>
    </source>
</evidence>
<dbReference type="Proteomes" id="UP001209570">
    <property type="component" value="Unassembled WGS sequence"/>
</dbReference>
<evidence type="ECO:0000256" key="4">
    <source>
        <dbReference type="ARBA" id="ARBA00022801"/>
    </source>
</evidence>
<dbReference type="SMART" id="SM00645">
    <property type="entry name" value="Pept_C1"/>
    <property type="match status" value="1"/>
</dbReference>
<evidence type="ECO:0000256" key="2">
    <source>
        <dbReference type="ARBA" id="ARBA00022670"/>
    </source>
</evidence>
<dbReference type="InterPro" id="IPR000668">
    <property type="entry name" value="Peptidase_C1A_C"/>
</dbReference>
<keyword evidence="7" id="KW-0175">Coiled coil</keyword>
<dbReference type="PANTHER" id="PTHR12411">
    <property type="entry name" value="CYSTEINE PROTEASE FAMILY C1-RELATED"/>
    <property type="match status" value="1"/>
</dbReference>
<dbReference type="Pfam" id="PF00112">
    <property type="entry name" value="Peptidase_C1"/>
    <property type="match status" value="1"/>
</dbReference>
<dbReference type="CDD" id="cd02248">
    <property type="entry name" value="Peptidase_C1A"/>
    <property type="match status" value="1"/>
</dbReference>
<dbReference type="GO" id="GO:0008234">
    <property type="term" value="F:cysteine-type peptidase activity"/>
    <property type="evidence" value="ECO:0007669"/>
    <property type="project" value="InterPro"/>
</dbReference>
<keyword evidence="3" id="KW-0732">Signal</keyword>
<keyword evidence="5" id="KW-0865">Zymogen</keyword>
<name>A0AAD5LME6_PYTIN</name>
<dbReference type="AlphaFoldDB" id="A0AAD5LME6"/>
<keyword evidence="2" id="KW-0645">Protease</keyword>
<dbReference type="GO" id="GO:0006508">
    <property type="term" value="P:proteolysis"/>
    <property type="evidence" value="ECO:0007669"/>
    <property type="project" value="UniProtKB-KW"/>
</dbReference>
<organism evidence="10 11">
    <name type="scientific">Pythium insidiosum</name>
    <name type="common">Pythiosis disease agent</name>
    <dbReference type="NCBI Taxonomy" id="114742"/>
    <lineage>
        <taxon>Eukaryota</taxon>
        <taxon>Sar</taxon>
        <taxon>Stramenopiles</taxon>
        <taxon>Oomycota</taxon>
        <taxon>Peronosporomycetes</taxon>
        <taxon>Pythiales</taxon>
        <taxon>Pythiaceae</taxon>
        <taxon>Pythium</taxon>
    </lineage>
</organism>
<dbReference type="PROSITE" id="PS00139">
    <property type="entry name" value="THIOL_PROTEASE_CYS"/>
    <property type="match status" value="1"/>
</dbReference>
<dbReference type="SMART" id="SM00848">
    <property type="entry name" value="Inhibitor_I29"/>
    <property type="match status" value="1"/>
</dbReference>
<dbReference type="InterPro" id="IPR039417">
    <property type="entry name" value="Peptidase_C1A_papain-like"/>
</dbReference>
<reference evidence="10" key="1">
    <citation type="submission" date="2021-12" db="EMBL/GenBank/DDBJ databases">
        <title>Prjna785345.</title>
        <authorList>
            <person name="Rujirawat T."/>
            <person name="Krajaejun T."/>
        </authorList>
    </citation>
    <scope>NUCLEOTIDE SEQUENCE</scope>
    <source>
        <strain evidence="10">Pi057C3</strain>
    </source>
</reference>
<evidence type="ECO:0000256" key="6">
    <source>
        <dbReference type="ARBA" id="ARBA00023157"/>
    </source>
</evidence>
<proteinExistence type="inferred from homology"/>
<evidence type="ECO:0000259" key="8">
    <source>
        <dbReference type="SMART" id="SM00645"/>
    </source>
</evidence>
<keyword evidence="6" id="KW-1015">Disulfide bond</keyword>
<comment type="similarity">
    <text evidence="1">Belongs to the peptidase C1 family.</text>
</comment>
<gene>
    <name evidence="10" type="ORF">P43SY_003039</name>
</gene>
<dbReference type="Pfam" id="PF08246">
    <property type="entry name" value="Inhibitor_I29"/>
    <property type="match status" value="1"/>
</dbReference>
<dbReference type="SUPFAM" id="SSF54001">
    <property type="entry name" value="Cysteine proteinases"/>
    <property type="match status" value="1"/>
</dbReference>
<dbReference type="PRINTS" id="PR00705">
    <property type="entry name" value="PAPAIN"/>
</dbReference>
<dbReference type="Gene3D" id="3.90.70.10">
    <property type="entry name" value="Cysteine proteinases"/>
    <property type="match status" value="1"/>
</dbReference>
<evidence type="ECO:0000313" key="10">
    <source>
        <dbReference type="EMBL" id="KAJ0403734.1"/>
    </source>
</evidence>
<dbReference type="InterPro" id="IPR038765">
    <property type="entry name" value="Papain-like_cys_pep_sf"/>
</dbReference>
<comment type="caution">
    <text evidence="10">The sequence shown here is derived from an EMBL/GenBank/DDBJ whole genome shotgun (WGS) entry which is preliminary data.</text>
</comment>
<evidence type="ECO:0000313" key="11">
    <source>
        <dbReference type="Proteomes" id="UP001209570"/>
    </source>
</evidence>
<accession>A0AAD5LME6</accession>
<evidence type="ECO:0000259" key="9">
    <source>
        <dbReference type="SMART" id="SM00848"/>
    </source>
</evidence>
<feature type="coiled-coil region" evidence="7">
    <location>
        <begin position="334"/>
        <end position="381"/>
    </location>
</feature>
<dbReference type="InterPro" id="IPR013201">
    <property type="entry name" value="Prot_inhib_I29"/>
</dbReference>
<dbReference type="InterPro" id="IPR025660">
    <property type="entry name" value="Pept_his_AS"/>
</dbReference>
<sequence length="395" mass="43803">MTVKSTADYERDFAKWMEQYHISFSDVLEYAKRLETFIANDVFIAAHNARGATNFTLGHNEYSHLSFDEFATMKKGLRLPKGYVEERVAASESRGAHRRPEVVDNGVPDSIDWVKKGGVTPVKNQGQCGSCWAFSTTGAVEGAAFVATGKLPNLSEQELVDCDHNGDNGCSGGLMDHAFQWIKEKGGICAESEYQYHAAVEECHECKRIVKVTSYQDVDSNDEEALKVAVAHQPVSVAIEADQREFQFYKSGVFDLECGTQLDHGVLAVGYGVEAGKKFWKVKNSWGSTWGEEGYIRMSREMGRSAGQCGIAMVPSYPHAKLVDQEVSVQEDPIEAEMKEREEAIEAMEEFLLEGLEAARAAQLETETRAAQTALLETENAIAADKVFEFIPEQH</sequence>
<evidence type="ECO:0000256" key="3">
    <source>
        <dbReference type="ARBA" id="ARBA00022729"/>
    </source>
</evidence>
<dbReference type="FunFam" id="3.90.70.10:FF:000067">
    <property type="entry name" value="Senescence-specific cysteine protease"/>
    <property type="match status" value="1"/>
</dbReference>
<evidence type="ECO:0008006" key="12">
    <source>
        <dbReference type="Google" id="ProtNLM"/>
    </source>
</evidence>